<dbReference type="NCBIfam" id="TIGR00813">
    <property type="entry name" value="sss"/>
    <property type="match status" value="1"/>
</dbReference>
<proteinExistence type="inferred from homology"/>
<keyword evidence="13" id="KW-1185">Reference proteome</keyword>
<evidence type="ECO:0000256" key="2">
    <source>
        <dbReference type="ARBA" id="ARBA00006434"/>
    </source>
</evidence>
<evidence type="ECO:0000256" key="12">
    <source>
        <dbReference type="SAM" id="Phobius"/>
    </source>
</evidence>
<dbReference type="PANTHER" id="PTHR42985">
    <property type="entry name" value="SODIUM-COUPLED MONOCARBOXYLATE TRANSPORTER"/>
    <property type="match status" value="1"/>
</dbReference>
<dbReference type="PROSITE" id="PS50283">
    <property type="entry name" value="NA_SOLUT_SYMP_3"/>
    <property type="match status" value="1"/>
</dbReference>
<feature type="transmembrane region" description="Helical" evidence="12">
    <location>
        <begin position="278"/>
        <end position="303"/>
    </location>
</feature>
<feature type="transmembrane region" description="Helical" evidence="12">
    <location>
        <begin position="161"/>
        <end position="184"/>
    </location>
</feature>
<evidence type="ECO:0000256" key="9">
    <source>
        <dbReference type="ARBA" id="ARBA00023136"/>
    </source>
</evidence>
<feature type="transmembrane region" description="Helical" evidence="12">
    <location>
        <begin position="191"/>
        <end position="207"/>
    </location>
</feature>
<keyword evidence="9 12" id="KW-0472">Membrane</keyword>
<feature type="transmembrane region" description="Helical" evidence="12">
    <location>
        <begin position="386"/>
        <end position="406"/>
    </location>
</feature>
<feature type="transmembrane region" description="Helical" evidence="12">
    <location>
        <begin position="84"/>
        <end position="107"/>
    </location>
</feature>
<comment type="subcellular location">
    <subcellularLocation>
        <location evidence="1">Cell membrane</location>
        <topology evidence="1">Multi-pass membrane protein</topology>
    </subcellularLocation>
</comment>
<feature type="transmembrane region" description="Helical" evidence="12">
    <location>
        <begin position="323"/>
        <end position="347"/>
    </location>
</feature>
<keyword evidence="10" id="KW-0739">Sodium transport</keyword>
<evidence type="ECO:0000256" key="8">
    <source>
        <dbReference type="ARBA" id="ARBA00023065"/>
    </source>
</evidence>
<feature type="transmembrane region" description="Helical" evidence="12">
    <location>
        <begin position="412"/>
        <end position="436"/>
    </location>
</feature>
<keyword evidence="7" id="KW-0915">Sodium</keyword>
<evidence type="ECO:0000256" key="3">
    <source>
        <dbReference type="ARBA" id="ARBA00022448"/>
    </source>
</evidence>
<keyword evidence="6 12" id="KW-1133">Transmembrane helix</keyword>
<evidence type="ECO:0000313" key="14">
    <source>
        <dbReference type="RefSeq" id="XP_022237184.1"/>
    </source>
</evidence>
<feature type="transmembrane region" description="Helical" evidence="12">
    <location>
        <begin position="52"/>
        <end position="72"/>
    </location>
</feature>
<accession>A0ABM1S0M9</accession>
<dbReference type="Pfam" id="PF00474">
    <property type="entry name" value="SSF"/>
    <property type="match status" value="1"/>
</dbReference>
<dbReference type="CDD" id="cd11492">
    <property type="entry name" value="SLC5sbd_NIS-SMVT"/>
    <property type="match status" value="1"/>
</dbReference>
<dbReference type="RefSeq" id="XP_022237185.1">
    <property type="nucleotide sequence ID" value="XM_022381477.1"/>
</dbReference>
<keyword evidence="3" id="KW-0813">Transport</keyword>
<evidence type="ECO:0000256" key="4">
    <source>
        <dbReference type="ARBA" id="ARBA00022475"/>
    </source>
</evidence>
<keyword evidence="4" id="KW-1003">Cell membrane</keyword>
<evidence type="ECO:0000256" key="6">
    <source>
        <dbReference type="ARBA" id="ARBA00022989"/>
    </source>
</evidence>
<evidence type="ECO:0000256" key="1">
    <source>
        <dbReference type="ARBA" id="ARBA00004651"/>
    </source>
</evidence>
<evidence type="ECO:0000256" key="7">
    <source>
        <dbReference type="ARBA" id="ARBA00023053"/>
    </source>
</evidence>
<dbReference type="Gene3D" id="1.20.1730.10">
    <property type="entry name" value="Sodium/glucose cotransporter"/>
    <property type="match status" value="1"/>
</dbReference>
<dbReference type="RefSeq" id="XP_022237184.1">
    <property type="nucleotide sequence ID" value="XM_022381476.1"/>
</dbReference>
<organism evidence="13 14">
    <name type="scientific">Limulus polyphemus</name>
    <name type="common">Atlantic horseshoe crab</name>
    <dbReference type="NCBI Taxonomy" id="6850"/>
    <lineage>
        <taxon>Eukaryota</taxon>
        <taxon>Metazoa</taxon>
        <taxon>Ecdysozoa</taxon>
        <taxon>Arthropoda</taxon>
        <taxon>Chelicerata</taxon>
        <taxon>Merostomata</taxon>
        <taxon>Xiphosura</taxon>
        <taxon>Limulidae</taxon>
        <taxon>Limulus</taxon>
    </lineage>
</organism>
<keyword evidence="5 12" id="KW-0812">Transmembrane</keyword>
<feature type="transmembrane region" description="Helical" evidence="12">
    <location>
        <begin position="238"/>
        <end position="257"/>
    </location>
</feature>
<feature type="transmembrane region" description="Helical" evidence="12">
    <location>
        <begin position="13"/>
        <end position="32"/>
    </location>
</feature>
<protein>
    <submittedName>
        <fullName evidence="14 15">Sodium-dependent multivitamin transporter isoform X1</fullName>
    </submittedName>
</protein>
<dbReference type="InterPro" id="IPR001734">
    <property type="entry name" value="Na/solute_symporter"/>
</dbReference>
<evidence type="ECO:0000256" key="11">
    <source>
        <dbReference type="RuleBase" id="RU362091"/>
    </source>
</evidence>
<dbReference type="InterPro" id="IPR051163">
    <property type="entry name" value="Sodium:Solute_Symporter_SSF"/>
</dbReference>
<dbReference type="GeneID" id="106477633"/>
<gene>
    <name evidence="14 15" type="primary">LOC106477633</name>
</gene>
<dbReference type="InterPro" id="IPR038377">
    <property type="entry name" value="Na/Glc_symporter_sf"/>
</dbReference>
<dbReference type="Proteomes" id="UP000694941">
    <property type="component" value="Unplaced"/>
</dbReference>
<evidence type="ECO:0000313" key="15">
    <source>
        <dbReference type="RefSeq" id="XP_022237185.1"/>
    </source>
</evidence>
<comment type="similarity">
    <text evidence="2 11">Belongs to the sodium:solute symporter (SSF) (TC 2.A.21) family.</text>
</comment>
<feature type="transmembrane region" description="Helical" evidence="12">
    <location>
        <begin position="531"/>
        <end position="553"/>
    </location>
</feature>
<name>A0ABM1S0M9_LIMPO</name>
<evidence type="ECO:0000313" key="13">
    <source>
        <dbReference type="Proteomes" id="UP000694941"/>
    </source>
</evidence>
<feature type="transmembrane region" description="Helical" evidence="12">
    <location>
        <begin position="128"/>
        <end position="149"/>
    </location>
</feature>
<evidence type="ECO:0000256" key="10">
    <source>
        <dbReference type="ARBA" id="ARBA00023201"/>
    </source>
</evidence>
<keyword evidence="8" id="KW-0406">Ion transport</keyword>
<dbReference type="PANTHER" id="PTHR42985:SF40">
    <property type="entry name" value="LD47995P-RELATED"/>
    <property type="match status" value="1"/>
</dbReference>
<reference evidence="14 15" key="1">
    <citation type="submission" date="2025-05" db="UniProtKB">
        <authorList>
            <consortium name="RefSeq"/>
        </authorList>
    </citation>
    <scope>IDENTIFICATION</scope>
    <source>
        <tissue evidence="14 15">Muscle</tissue>
    </source>
</reference>
<sequence>METTKSTFGPVDYVVFSLMLAFSAAIGIYYRFSGGRQRTTKEYLLANQSMSVIPVAFSLMASFMSAITLLGVASENYIYGTQFVVINISYIIGTPISAFVFLPVFFHMQATSAYEYLERRFGKITRKVASLTFIAQMIMYMSIVLYAPALTLSAVTGLSKWASIISVGLVCTFYCTVGGIKAVLWTDLYQSLLMFLSMFVVLIKGTYDAGGLQNVWHIAKTGGRIQFFNFDPDPTVRHTVWTLAIGGIFTYTSIYGVNQAQVQRLLTVKTLKKAQLALFLNWPITTLLSITTSLTGLVIYANFHLCDPILRQEETNVKSPDQLLPYFVMLSLGHIPGLPGFFVSGIFSGALSTVSSALNSLAAVTLEDFLKPLWPRNELSDTKAALVSKFLALGYGILCIILTYVAEQLGGVLQASLTIFGVVGGPLLGLFTLGMLFRKPNQIGALVGLSVGLAFCFWIGFGAGAAKIPVPKLPLTDEGCTVSKNETSFTDWITIDNSTSLFNNTIYVQDIKNITIEGKERYVFPLYKMSYMWYAGTGWLVTLVVGLLVSYIIGKNEEVDPTLLSPIVKFWTKPDTKLESSQFFHLNSENDDSSACIAREGIDKTET</sequence>
<feature type="transmembrane region" description="Helical" evidence="12">
    <location>
        <begin position="443"/>
        <end position="466"/>
    </location>
</feature>
<evidence type="ECO:0000256" key="5">
    <source>
        <dbReference type="ARBA" id="ARBA00022692"/>
    </source>
</evidence>